<keyword evidence="1" id="KW-0472">Membrane</keyword>
<evidence type="ECO:0000313" key="2">
    <source>
        <dbReference type="EMBL" id="MPC57724.1"/>
    </source>
</evidence>
<dbReference type="OrthoDB" id="6381169at2759"/>
<proteinExistence type="predicted"/>
<evidence type="ECO:0000313" key="3">
    <source>
        <dbReference type="Proteomes" id="UP000324222"/>
    </source>
</evidence>
<organism evidence="2 3">
    <name type="scientific">Portunus trituberculatus</name>
    <name type="common">Swimming crab</name>
    <name type="synonym">Neptunus trituberculatus</name>
    <dbReference type="NCBI Taxonomy" id="210409"/>
    <lineage>
        <taxon>Eukaryota</taxon>
        <taxon>Metazoa</taxon>
        <taxon>Ecdysozoa</taxon>
        <taxon>Arthropoda</taxon>
        <taxon>Crustacea</taxon>
        <taxon>Multicrustacea</taxon>
        <taxon>Malacostraca</taxon>
        <taxon>Eumalacostraca</taxon>
        <taxon>Eucarida</taxon>
        <taxon>Decapoda</taxon>
        <taxon>Pleocyemata</taxon>
        <taxon>Brachyura</taxon>
        <taxon>Eubrachyura</taxon>
        <taxon>Portunoidea</taxon>
        <taxon>Portunidae</taxon>
        <taxon>Portuninae</taxon>
        <taxon>Portunus</taxon>
    </lineage>
</organism>
<keyword evidence="1" id="KW-1133">Transmembrane helix</keyword>
<dbReference type="EMBL" id="VSRR010015024">
    <property type="protein sequence ID" value="MPC57724.1"/>
    <property type="molecule type" value="Genomic_DNA"/>
</dbReference>
<keyword evidence="3" id="KW-1185">Reference proteome</keyword>
<evidence type="ECO:0000256" key="1">
    <source>
        <dbReference type="SAM" id="Phobius"/>
    </source>
</evidence>
<dbReference type="Proteomes" id="UP000324222">
    <property type="component" value="Unassembled WGS sequence"/>
</dbReference>
<sequence>MFRLIRRVVKKTPPLGPSPHSCCLCSTAGGHMVGAVYQVSLPVYDQDAISYRAPVRERRLMSALLHPDDDDGMPITEDELRQAFSRVPLIFVFVMVIFLKPGPVASSYQSPSLDQ</sequence>
<protein>
    <submittedName>
        <fullName evidence="2">Uncharacterized protein</fullName>
    </submittedName>
</protein>
<gene>
    <name evidence="2" type="ORF">E2C01_051711</name>
</gene>
<reference evidence="2 3" key="1">
    <citation type="submission" date="2019-05" db="EMBL/GenBank/DDBJ databases">
        <title>Another draft genome of Portunus trituberculatus and its Hox gene families provides insights of decapod evolution.</title>
        <authorList>
            <person name="Jeong J.-H."/>
            <person name="Song I."/>
            <person name="Kim S."/>
            <person name="Choi T."/>
            <person name="Kim D."/>
            <person name="Ryu S."/>
            <person name="Kim W."/>
        </authorList>
    </citation>
    <scope>NUCLEOTIDE SEQUENCE [LARGE SCALE GENOMIC DNA]</scope>
    <source>
        <tissue evidence="2">Muscle</tissue>
    </source>
</reference>
<feature type="transmembrane region" description="Helical" evidence="1">
    <location>
        <begin position="83"/>
        <end position="99"/>
    </location>
</feature>
<name>A0A5B7GMH5_PORTR</name>
<accession>A0A5B7GMH5</accession>
<comment type="caution">
    <text evidence="2">The sequence shown here is derived from an EMBL/GenBank/DDBJ whole genome shotgun (WGS) entry which is preliminary data.</text>
</comment>
<keyword evidence="1" id="KW-0812">Transmembrane</keyword>
<dbReference type="AlphaFoldDB" id="A0A5B7GMH5"/>